<name>A0ABQ0D093_9HYPO</name>
<accession>A0ABQ0D093</accession>
<keyword evidence="3" id="KW-1185">Reference proteome</keyword>
<proteinExistence type="predicted"/>
<organism evidence="2 3">
    <name type="scientific">Epichloe bromicola</name>
    <dbReference type="NCBI Taxonomy" id="79588"/>
    <lineage>
        <taxon>Eukaryota</taxon>
        <taxon>Fungi</taxon>
        <taxon>Dikarya</taxon>
        <taxon>Ascomycota</taxon>
        <taxon>Pezizomycotina</taxon>
        <taxon>Sordariomycetes</taxon>
        <taxon>Hypocreomycetidae</taxon>
        <taxon>Hypocreales</taxon>
        <taxon>Clavicipitaceae</taxon>
        <taxon>Epichloe</taxon>
    </lineage>
</organism>
<reference evidence="3" key="1">
    <citation type="submission" date="2024-06" db="EMBL/GenBank/DDBJ databases">
        <title>Draft Genome Sequences of Epichloe bromicola Strains Isolated from Elymus ciliaris.</title>
        <authorList>
            <consortium name="Epichloe bromicola genome sequencing consortium"/>
            <person name="Miura A."/>
            <person name="Imano S."/>
            <person name="Ashida A."/>
            <person name="Sato I."/>
            <person name="Chiba S."/>
            <person name="Tanaka A."/>
            <person name="Camagna M."/>
            <person name="Takemoto D."/>
        </authorList>
    </citation>
    <scope>NUCLEOTIDE SEQUENCE [LARGE SCALE GENOMIC DNA]</scope>
    <source>
        <strain evidence="3">DP</strain>
    </source>
</reference>
<protein>
    <recommendedName>
        <fullName evidence="1">Aminoglycoside phosphotransferase domain-containing protein</fullName>
    </recommendedName>
</protein>
<evidence type="ECO:0000259" key="1">
    <source>
        <dbReference type="Pfam" id="PF01636"/>
    </source>
</evidence>
<feature type="domain" description="Aminoglycoside phosphotransferase" evidence="1">
    <location>
        <begin position="80"/>
        <end position="241"/>
    </location>
</feature>
<gene>
    <name evidence="2" type="primary">g7326</name>
    <name evidence="2" type="ORF">EsDP_00007326</name>
</gene>
<dbReference type="InterPro" id="IPR002575">
    <property type="entry name" value="Aminoglycoside_PTrfase"/>
</dbReference>
<dbReference type="Pfam" id="PF01636">
    <property type="entry name" value="APH"/>
    <property type="match status" value="1"/>
</dbReference>
<evidence type="ECO:0000313" key="3">
    <source>
        <dbReference type="Proteomes" id="UP001562357"/>
    </source>
</evidence>
<evidence type="ECO:0000313" key="2">
    <source>
        <dbReference type="EMBL" id="GAB0139111.1"/>
    </source>
</evidence>
<comment type="caution">
    <text evidence="2">The sequence shown here is derived from an EMBL/GenBank/DDBJ whole genome shotgun (WGS) entry which is preliminary data.</text>
</comment>
<dbReference type="EMBL" id="BAAFGZ010000628">
    <property type="protein sequence ID" value="GAB0139111.1"/>
    <property type="molecule type" value="Genomic_DNA"/>
</dbReference>
<dbReference type="InterPro" id="IPR011009">
    <property type="entry name" value="Kinase-like_dom_sf"/>
</dbReference>
<dbReference type="Gene3D" id="3.90.1200.10">
    <property type="match status" value="1"/>
</dbReference>
<dbReference type="Proteomes" id="UP001562357">
    <property type="component" value="Unassembled WGS sequence"/>
</dbReference>
<dbReference type="SUPFAM" id="SSF56112">
    <property type="entry name" value="Protein kinase-like (PK-like)"/>
    <property type="match status" value="1"/>
</dbReference>
<sequence>MDTVLYSLGDTISDFFASHAPVTQQQCDELAVSLAGGPVNPVPIQGSFSYTVTAGPHQSKIVQFRDANSDLDTHILDLARQIHGRLVAAYTFHGQVGQASPLAIYSMEKLPGTPYVLAQSEYCKPNGTSLQASSQHSRTIADFALYFAASWKARQHTAPDAAEKIRAEYEWRFERLSQVLPLRHEQNLNMVRVGLPLLFASSYPMVLNHGDLSELNVLVDPLTGRLTGVIDWAEAKICPFGISLWGLENILGTMNSQGWRYHLHHCALRAQFWRTFEEAVGGVSEDERQAIQIARMAGLFLRYGFIWKDGGREPVKEGTASFMYLDAFCGT</sequence>